<organism evidence="6 7">
    <name type="scientific">Kwoniella dendrophila CBS 6074</name>
    <dbReference type="NCBI Taxonomy" id="1295534"/>
    <lineage>
        <taxon>Eukaryota</taxon>
        <taxon>Fungi</taxon>
        <taxon>Dikarya</taxon>
        <taxon>Basidiomycota</taxon>
        <taxon>Agaricomycotina</taxon>
        <taxon>Tremellomycetes</taxon>
        <taxon>Tremellales</taxon>
        <taxon>Cryptococcaceae</taxon>
        <taxon>Kwoniella</taxon>
    </lineage>
</organism>
<feature type="compositionally biased region" description="Polar residues" evidence="4">
    <location>
        <begin position="368"/>
        <end position="382"/>
    </location>
</feature>
<feature type="compositionally biased region" description="Low complexity" evidence="4">
    <location>
        <begin position="383"/>
        <end position="399"/>
    </location>
</feature>
<evidence type="ECO:0000256" key="2">
    <source>
        <dbReference type="PROSITE-ProRule" id="PRU00376"/>
    </source>
</evidence>
<keyword evidence="3" id="KW-0234">DNA repair</keyword>
<protein>
    <recommendedName>
        <fullName evidence="3">Protein AF-9 homolog</fullName>
    </recommendedName>
</protein>
<feature type="compositionally biased region" description="Polar residues" evidence="4">
    <location>
        <begin position="159"/>
        <end position="179"/>
    </location>
</feature>
<feature type="compositionally biased region" description="Polar residues" evidence="4">
    <location>
        <begin position="238"/>
        <end position="255"/>
    </location>
</feature>
<keyword evidence="3" id="KW-0963">Cytoplasm</keyword>
<keyword evidence="3" id="KW-0010">Activator</keyword>
<dbReference type="InterPro" id="IPR055129">
    <property type="entry name" value="YEATS_dom"/>
</dbReference>
<keyword evidence="3" id="KW-0805">Transcription regulation</keyword>
<evidence type="ECO:0000313" key="7">
    <source>
        <dbReference type="Proteomes" id="UP001355207"/>
    </source>
</evidence>
<keyword evidence="3" id="KW-0227">DNA damage</keyword>
<evidence type="ECO:0000256" key="1">
    <source>
        <dbReference type="ARBA" id="ARBA00023242"/>
    </source>
</evidence>
<reference evidence="6 7" key="1">
    <citation type="submission" date="2024-01" db="EMBL/GenBank/DDBJ databases">
        <title>Comparative genomics of Cryptococcus and Kwoniella reveals pathogenesis evolution and contrasting modes of karyotype evolution via chromosome fusion or intercentromeric recombination.</title>
        <authorList>
            <person name="Coelho M.A."/>
            <person name="David-Palma M."/>
            <person name="Shea T."/>
            <person name="Bowers K."/>
            <person name="McGinley-Smith S."/>
            <person name="Mohammad A.W."/>
            <person name="Gnirke A."/>
            <person name="Yurkov A.M."/>
            <person name="Nowrousian M."/>
            <person name="Sun S."/>
            <person name="Cuomo C.A."/>
            <person name="Heitman J."/>
        </authorList>
    </citation>
    <scope>NUCLEOTIDE SEQUENCE [LARGE SCALE GENOMIC DNA]</scope>
    <source>
        <strain evidence="6 7">CBS 6074</strain>
    </source>
</reference>
<comment type="similarity">
    <text evidence="3">Belongs to the YAF9 family.</text>
</comment>
<keyword evidence="3" id="KW-0175">Coiled coil</keyword>
<feature type="domain" description="YEATS" evidence="5">
    <location>
        <begin position="6"/>
        <end position="330"/>
    </location>
</feature>
<dbReference type="InterPro" id="IPR038704">
    <property type="entry name" value="YEAST_sf"/>
</dbReference>
<proteinExistence type="inferred from homology"/>
<dbReference type="Proteomes" id="UP001355207">
    <property type="component" value="Chromosome 9"/>
</dbReference>
<accession>A0AAX4K232</accession>
<dbReference type="GO" id="GO:0005737">
    <property type="term" value="C:cytoplasm"/>
    <property type="evidence" value="ECO:0007669"/>
    <property type="project" value="UniProtKB-SubCell"/>
</dbReference>
<feature type="region of interest" description="Disordered" evidence="4">
    <location>
        <begin position="238"/>
        <end position="267"/>
    </location>
</feature>
<comment type="domain">
    <text evidence="3">The coiled-coil domain is required for assembly into the NuA4 complex.</text>
</comment>
<feature type="region of interest" description="Disordered" evidence="4">
    <location>
        <begin position="153"/>
        <end position="217"/>
    </location>
</feature>
<comment type="function">
    <text evidence="3">Component of the SWR1 complex which mediates the ATP-dependent exchange of histone H2A for an H2A variant leading to transcriptional regulation of selected genes by chromatin remodeling. Component of the NuA4 histone acetyltransferase complex which is involved in transcriptional activation of selected genes principally by acetylation of nucleosomal histones H4 and H2A. The NuA4 complex is also involved in DNA repair. Yaf9 may also be required for viability in conditions in which the structural integrity of the spindle is compromised.</text>
</comment>
<dbReference type="AlphaFoldDB" id="A0AAX4K232"/>
<feature type="coiled-coil region" evidence="3">
    <location>
        <begin position="423"/>
        <end position="464"/>
    </location>
</feature>
<comment type="subcellular location">
    <subcellularLocation>
        <location evidence="3">Nucleus</location>
    </subcellularLocation>
    <subcellularLocation>
        <location evidence="3">Cytoplasm</location>
    </subcellularLocation>
</comment>
<keyword evidence="3" id="KW-0156">Chromatin regulator</keyword>
<dbReference type="InterPro" id="IPR005033">
    <property type="entry name" value="YEATS"/>
</dbReference>
<evidence type="ECO:0000256" key="3">
    <source>
        <dbReference type="RuleBase" id="RU367117"/>
    </source>
</evidence>
<keyword evidence="7" id="KW-1185">Reference proteome</keyword>
<keyword evidence="3" id="KW-0804">Transcription</keyword>
<dbReference type="PROSITE" id="PS51037">
    <property type="entry name" value="YEATS"/>
    <property type="match status" value="1"/>
</dbReference>
<evidence type="ECO:0000313" key="6">
    <source>
        <dbReference type="EMBL" id="WWC91675.1"/>
    </source>
</evidence>
<dbReference type="Gene3D" id="2.60.40.1970">
    <property type="entry name" value="YEATS domain"/>
    <property type="match status" value="1"/>
</dbReference>
<feature type="compositionally biased region" description="Low complexity" evidence="4">
    <location>
        <begin position="197"/>
        <end position="213"/>
    </location>
</feature>
<evidence type="ECO:0000256" key="4">
    <source>
        <dbReference type="SAM" id="MobiDB-lite"/>
    </source>
</evidence>
<gene>
    <name evidence="3" type="primary">YAF9</name>
    <name evidence="6" type="ORF">L201_006621</name>
</gene>
<sequence>MSASERIKGIQVHRPIIYGSHARLLTEEEKLTAPAGHTHRWTVFLTSAATPPPRRSESGEIIKDDIDWLPGGADDLSYLIKKVTFKLHDTYPSPNRAFDKPPFAVTETGWGEFVVQIRIQFIPESSEKPLTLNHPIKLHHWGAPIENFTIPIGNGQPEPITNTESTTAVNTPASTNVPPQSVAPAKTPNDDQQPVSTTENNGNNVTQTQTQTQVKEEISTPAVMAEDQVMTKDEIQVNNSQGDQPMVTENAQKPETNTNNDDQNDTSHSEIIVDTTGTAQQQIQQEEQLQHEQNLQPISIASILPVHSWQYDEIIFSDPSKAFLDILNENPPIPLPYKNRRSNNQREEYDSSALNNNNNKKSKKQKGRQSTINSRANTSTEFSGTPSSTPAPTTPSVVVQQQQPVIGIPGELASADIPLEFSLEMEKSEYNKLNEARKKIVEQMDKWRERLITQEKELNKLKEEVKSM</sequence>
<dbReference type="EMBL" id="CP144106">
    <property type="protein sequence ID" value="WWC91675.1"/>
    <property type="molecule type" value="Genomic_DNA"/>
</dbReference>
<name>A0AAX4K232_9TREE</name>
<dbReference type="GO" id="GO:0006355">
    <property type="term" value="P:regulation of DNA-templated transcription"/>
    <property type="evidence" value="ECO:0007669"/>
    <property type="project" value="InterPro"/>
</dbReference>
<dbReference type="PANTHER" id="PTHR23195">
    <property type="entry name" value="YEATS DOMAIN"/>
    <property type="match status" value="1"/>
</dbReference>
<comment type="subunit">
    <text evidence="3">Component of the SWR1 chromatin-remodeling complex and of the NuA4 histone acetyltransferase complex.</text>
</comment>
<keyword evidence="1 2" id="KW-0539">Nucleus</keyword>
<dbReference type="GO" id="GO:0000812">
    <property type="term" value="C:Swr1 complex"/>
    <property type="evidence" value="ECO:0007669"/>
    <property type="project" value="UniProtKB-UniRule"/>
</dbReference>
<dbReference type="GO" id="GO:0006281">
    <property type="term" value="P:DNA repair"/>
    <property type="evidence" value="ECO:0007669"/>
    <property type="project" value="UniProtKB-UniRule"/>
</dbReference>
<evidence type="ECO:0000259" key="5">
    <source>
        <dbReference type="PROSITE" id="PS51037"/>
    </source>
</evidence>
<dbReference type="GO" id="GO:0006325">
    <property type="term" value="P:chromatin organization"/>
    <property type="evidence" value="ECO:0007669"/>
    <property type="project" value="UniProtKB-KW"/>
</dbReference>
<dbReference type="Pfam" id="PF03366">
    <property type="entry name" value="YEATS"/>
    <property type="match status" value="1"/>
</dbReference>
<feature type="region of interest" description="Disordered" evidence="4">
    <location>
        <begin position="333"/>
        <end position="399"/>
    </location>
</feature>